<sequence>MRAFIVAVIVGLGSLPRAIAWGAAGHEIVATIAQSYLDPQVLNTVCSILSSDPSVDQVRGDGAPCYLSTVATWADKIRFRARWSAQLHFINGAGDHPPDDCRYPGPDGWQGKERANVLDAVHNVSSILTDFAQGSSSSGAPELAQEALKFLIHFIGDMHQPLHLTGRDRGGNSDKVHWDNRVTNLHSVWDSALIAKAIRLTPRNYTRPVALPTLESSFRDAIYDPYIRRIIWEGFGSDQVSGRWGSEADSWLECPSPESAVAAQWAPQEVLAAPRKPRPRSGPPLTSDSDVICPYGWTAPIHKLNCDVVWPPELDNPETHGRAPRREYLELDTPKYTGRIEKEWIVEKLLAQGGVRLAGILNYIFAPQQ</sequence>
<dbReference type="EMBL" id="WHVB01000008">
    <property type="protein sequence ID" value="KAF8480444.1"/>
    <property type="molecule type" value="Genomic_DNA"/>
</dbReference>
<evidence type="ECO:0000313" key="9">
    <source>
        <dbReference type="EMBL" id="KAF8480444.1"/>
    </source>
</evidence>
<proteinExistence type="inferred from homology"/>
<evidence type="ECO:0000256" key="3">
    <source>
        <dbReference type="ARBA" id="ARBA00022723"/>
    </source>
</evidence>
<keyword evidence="10" id="KW-1185">Reference proteome</keyword>
<dbReference type="AlphaFoldDB" id="A0A9P5MWR8"/>
<dbReference type="Proteomes" id="UP000759537">
    <property type="component" value="Unassembled WGS sequence"/>
</dbReference>
<dbReference type="PANTHER" id="PTHR33146">
    <property type="entry name" value="ENDONUCLEASE 4"/>
    <property type="match status" value="1"/>
</dbReference>
<feature type="chain" id="PRO_5040348381" evidence="8">
    <location>
        <begin position="21"/>
        <end position="369"/>
    </location>
</feature>
<accession>A0A9P5MWR8</accession>
<keyword evidence="5" id="KW-0378">Hydrolase</keyword>
<dbReference type="GO" id="GO:0003676">
    <property type="term" value="F:nucleic acid binding"/>
    <property type="evidence" value="ECO:0007669"/>
    <property type="project" value="InterPro"/>
</dbReference>
<evidence type="ECO:0000313" key="10">
    <source>
        <dbReference type="Proteomes" id="UP000759537"/>
    </source>
</evidence>
<keyword evidence="8" id="KW-0732">Signal</keyword>
<evidence type="ECO:0000256" key="6">
    <source>
        <dbReference type="ARBA" id="ARBA00023157"/>
    </source>
</evidence>
<dbReference type="GO" id="GO:0006308">
    <property type="term" value="P:DNA catabolic process"/>
    <property type="evidence" value="ECO:0007669"/>
    <property type="project" value="InterPro"/>
</dbReference>
<name>A0A9P5MWR8_9AGAM</name>
<evidence type="ECO:0000256" key="1">
    <source>
        <dbReference type="ARBA" id="ARBA00009547"/>
    </source>
</evidence>
<comment type="similarity">
    <text evidence="1">Belongs to the nuclease type I family.</text>
</comment>
<dbReference type="GO" id="GO:0046872">
    <property type="term" value="F:metal ion binding"/>
    <property type="evidence" value="ECO:0007669"/>
    <property type="project" value="UniProtKB-KW"/>
</dbReference>
<keyword evidence="3" id="KW-0479">Metal-binding</keyword>
<keyword evidence="7" id="KW-0325">Glycoprotein</keyword>
<dbReference type="SUPFAM" id="SSF48537">
    <property type="entry name" value="Phospholipase C/P1 nuclease"/>
    <property type="match status" value="1"/>
</dbReference>
<feature type="signal peptide" evidence="8">
    <location>
        <begin position="1"/>
        <end position="20"/>
    </location>
</feature>
<gene>
    <name evidence="9" type="ORF">DFH94DRAFT_477366</name>
</gene>
<dbReference type="Pfam" id="PF02265">
    <property type="entry name" value="S1-P1_nuclease"/>
    <property type="match status" value="1"/>
</dbReference>
<organism evidence="9 10">
    <name type="scientific">Russula ochroleuca</name>
    <dbReference type="NCBI Taxonomy" id="152965"/>
    <lineage>
        <taxon>Eukaryota</taxon>
        <taxon>Fungi</taxon>
        <taxon>Dikarya</taxon>
        <taxon>Basidiomycota</taxon>
        <taxon>Agaricomycotina</taxon>
        <taxon>Agaricomycetes</taxon>
        <taxon>Russulales</taxon>
        <taxon>Russulaceae</taxon>
        <taxon>Russula</taxon>
    </lineage>
</organism>
<reference evidence="9" key="2">
    <citation type="journal article" date="2020" name="Nat. Commun.">
        <title>Large-scale genome sequencing of mycorrhizal fungi provides insights into the early evolution of symbiotic traits.</title>
        <authorList>
            <person name="Miyauchi S."/>
            <person name="Kiss E."/>
            <person name="Kuo A."/>
            <person name="Drula E."/>
            <person name="Kohler A."/>
            <person name="Sanchez-Garcia M."/>
            <person name="Morin E."/>
            <person name="Andreopoulos B."/>
            <person name="Barry K.W."/>
            <person name="Bonito G."/>
            <person name="Buee M."/>
            <person name="Carver A."/>
            <person name="Chen C."/>
            <person name="Cichocki N."/>
            <person name="Clum A."/>
            <person name="Culley D."/>
            <person name="Crous P.W."/>
            <person name="Fauchery L."/>
            <person name="Girlanda M."/>
            <person name="Hayes R.D."/>
            <person name="Keri Z."/>
            <person name="LaButti K."/>
            <person name="Lipzen A."/>
            <person name="Lombard V."/>
            <person name="Magnuson J."/>
            <person name="Maillard F."/>
            <person name="Murat C."/>
            <person name="Nolan M."/>
            <person name="Ohm R.A."/>
            <person name="Pangilinan J."/>
            <person name="Pereira M.F."/>
            <person name="Perotto S."/>
            <person name="Peter M."/>
            <person name="Pfister S."/>
            <person name="Riley R."/>
            <person name="Sitrit Y."/>
            <person name="Stielow J.B."/>
            <person name="Szollosi G."/>
            <person name="Zifcakova L."/>
            <person name="Stursova M."/>
            <person name="Spatafora J.W."/>
            <person name="Tedersoo L."/>
            <person name="Vaario L.M."/>
            <person name="Yamada A."/>
            <person name="Yan M."/>
            <person name="Wang P."/>
            <person name="Xu J."/>
            <person name="Bruns T."/>
            <person name="Baldrian P."/>
            <person name="Vilgalys R."/>
            <person name="Dunand C."/>
            <person name="Henrissat B."/>
            <person name="Grigoriev I.V."/>
            <person name="Hibbett D."/>
            <person name="Nagy L.G."/>
            <person name="Martin F.M."/>
        </authorList>
    </citation>
    <scope>NUCLEOTIDE SEQUENCE</scope>
    <source>
        <strain evidence="9">Prilba</strain>
    </source>
</reference>
<reference evidence="9" key="1">
    <citation type="submission" date="2019-10" db="EMBL/GenBank/DDBJ databases">
        <authorList>
            <consortium name="DOE Joint Genome Institute"/>
            <person name="Kuo A."/>
            <person name="Miyauchi S."/>
            <person name="Kiss E."/>
            <person name="Drula E."/>
            <person name="Kohler A."/>
            <person name="Sanchez-Garcia M."/>
            <person name="Andreopoulos B."/>
            <person name="Barry K.W."/>
            <person name="Bonito G."/>
            <person name="Buee M."/>
            <person name="Carver A."/>
            <person name="Chen C."/>
            <person name="Cichocki N."/>
            <person name="Clum A."/>
            <person name="Culley D."/>
            <person name="Crous P.W."/>
            <person name="Fauchery L."/>
            <person name="Girlanda M."/>
            <person name="Hayes R."/>
            <person name="Keri Z."/>
            <person name="LaButti K."/>
            <person name="Lipzen A."/>
            <person name="Lombard V."/>
            <person name="Magnuson J."/>
            <person name="Maillard F."/>
            <person name="Morin E."/>
            <person name="Murat C."/>
            <person name="Nolan M."/>
            <person name="Ohm R."/>
            <person name="Pangilinan J."/>
            <person name="Pereira M."/>
            <person name="Perotto S."/>
            <person name="Peter M."/>
            <person name="Riley R."/>
            <person name="Sitrit Y."/>
            <person name="Stielow B."/>
            <person name="Szollosi G."/>
            <person name="Zifcakova L."/>
            <person name="Stursova M."/>
            <person name="Spatafora J.W."/>
            <person name="Tedersoo L."/>
            <person name="Vaario L.-M."/>
            <person name="Yamada A."/>
            <person name="Yan M."/>
            <person name="Wang P."/>
            <person name="Xu J."/>
            <person name="Bruns T."/>
            <person name="Baldrian P."/>
            <person name="Vilgalys R."/>
            <person name="Henrissat B."/>
            <person name="Grigoriev I.V."/>
            <person name="Hibbett D."/>
            <person name="Nagy L.G."/>
            <person name="Martin F.M."/>
        </authorList>
    </citation>
    <scope>NUCLEOTIDE SEQUENCE</scope>
    <source>
        <strain evidence="9">Prilba</strain>
    </source>
</reference>
<evidence type="ECO:0000256" key="5">
    <source>
        <dbReference type="ARBA" id="ARBA00022801"/>
    </source>
</evidence>
<dbReference type="Gene3D" id="1.10.575.10">
    <property type="entry name" value="P1 Nuclease"/>
    <property type="match status" value="1"/>
</dbReference>
<keyword evidence="6" id="KW-1015">Disulfide bond</keyword>
<evidence type="ECO:0000256" key="7">
    <source>
        <dbReference type="ARBA" id="ARBA00023180"/>
    </source>
</evidence>
<dbReference type="GO" id="GO:0016788">
    <property type="term" value="F:hydrolase activity, acting on ester bonds"/>
    <property type="evidence" value="ECO:0007669"/>
    <property type="project" value="InterPro"/>
</dbReference>
<keyword evidence="2" id="KW-0540">Nuclease</keyword>
<keyword evidence="4" id="KW-0255">Endonuclease</keyword>
<evidence type="ECO:0000256" key="8">
    <source>
        <dbReference type="SAM" id="SignalP"/>
    </source>
</evidence>
<dbReference type="CDD" id="cd11010">
    <property type="entry name" value="S1-P1_nuclease"/>
    <property type="match status" value="1"/>
</dbReference>
<comment type="caution">
    <text evidence="9">The sequence shown here is derived from an EMBL/GenBank/DDBJ whole genome shotgun (WGS) entry which is preliminary data.</text>
</comment>
<dbReference type="InterPro" id="IPR008947">
    <property type="entry name" value="PLipase_C/P1_nuclease_dom_sf"/>
</dbReference>
<dbReference type="GO" id="GO:0004519">
    <property type="term" value="F:endonuclease activity"/>
    <property type="evidence" value="ECO:0007669"/>
    <property type="project" value="UniProtKB-KW"/>
</dbReference>
<protein>
    <submittedName>
        <fullName evidence="9">Phospholipase C/P1 nuclease</fullName>
    </submittedName>
</protein>
<dbReference type="InterPro" id="IPR003154">
    <property type="entry name" value="S1/P1nuclease"/>
</dbReference>
<dbReference type="OrthoDB" id="441446at2759"/>
<evidence type="ECO:0000256" key="2">
    <source>
        <dbReference type="ARBA" id="ARBA00022722"/>
    </source>
</evidence>
<dbReference type="PANTHER" id="PTHR33146:SF29">
    <property type="entry name" value="S1_P1 NUCLEASE"/>
    <property type="match status" value="1"/>
</dbReference>
<evidence type="ECO:0000256" key="4">
    <source>
        <dbReference type="ARBA" id="ARBA00022759"/>
    </source>
</evidence>